<evidence type="ECO:0000256" key="2">
    <source>
        <dbReference type="ARBA" id="ARBA00022723"/>
    </source>
</evidence>
<dbReference type="EC" id="5.1.1.-" evidence="7"/>
<dbReference type="GO" id="GO:0000287">
    <property type="term" value="F:magnesium ion binding"/>
    <property type="evidence" value="ECO:0007669"/>
    <property type="project" value="UniProtKB-ARBA"/>
</dbReference>
<gene>
    <name evidence="9" type="ORF">SAMN04488098_10259</name>
</gene>
<dbReference type="InterPro" id="IPR013342">
    <property type="entry name" value="Mandelate_racemase_C"/>
</dbReference>
<sequence length="357" mass="39280">MKITKISHKTITIEPIVSFKIASSDDTRTDTIIVKVETDAGVTGYGESQPSKVVTGNNIEDVTNFLTEMDNTLKGENPLNIGRIHEIMNRQYKGKTAGKAGIDLALYDILGKHTGLPVYQLLGGSSNQVESDMTIGIDEPKEMAKLARQYVDEGFNILKIKVGLNAKDDIEAIRLIREEVGPDISLRVDANQGYYKKQAVRVLNEFYKYGVEEVEQPVPYWDYEGMKFIKDNVTQQIMMDESVLSPQDAFRAIKEEACDIINIKLMKSGGIYPALQINAIAQAAGLQCMVGCMSESRIGIAAGAALAASQKNITYADLDSYRMSKEVPGIKSDFTQEGGIMTLSEKPGLGLDIDLEF</sequence>
<keyword evidence="2 6" id="KW-0479">Metal-binding</keyword>
<dbReference type="GO" id="GO:0016855">
    <property type="term" value="F:racemase and epimerase activity, acting on amino acids and derivatives"/>
    <property type="evidence" value="ECO:0007669"/>
    <property type="project" value="UniProtKB-UniRule"/>
</dbReference>
<organism evidence="9 10">
    <name type="scientific">Alkalibacterium thalassium</name>
    <dbReference type="NCBI Taxonomy" id="426701"/>
    <lineage>
        <taxon>Bacteria</taxon>
        <taxon>Bacillati</taxon>
        <taxon>Bacillota</taxon>
        <taxon>Bacilli</taxon>
        <taxon>Lactobacillales</taxon>
        <taxon>Carnobacteriaceae</taxon>
        <taxon>Alkalibacterium</taxon>
    </lineage>
</organism>
<name>A0A1G9B649_9LACT</name>
<evidence type="ECO:0000256" key="5">
    <source>
        <dbReference type="PIRSR" id="PIRSR634603-1"/>
    </source>
</evidence>
<dbReference type="PROSITE" id="PS00909">
    <property type="entry name" value="MR_MLE_2"/>
    <property type="match status" value="1"/>
</dbReference>
<comment type="cofactor">
    <cofactor evidence="6 7">
        <name>Mg(2+)</name>
        <dbReference type="ChEBI" id="CHEBI:18420"/>
    </cofactor>
    <text evidence="6 7">Binds 1 Mg(2+) ion per subunit.</text>
</comment>
<feature type="binding site" evidence="6">
    <location>
        <position position="189"/>
    </location>
    <ligand>
        <name>Mg(2+)</name>
        <dbReference type="ChEBI" id="CHEBI:18420"/>
    </ligand>
</feature>
<evidence type="ECO:0000256" key="3">
    <source>
        <dbReference type="ARBA" id="ARBA00022842"/>
    </source>
</evidence>
<dbReference type="InterPro" id="IPR029017">
    <property type="entry name" value="Enolase-like_N"/>
</dbReference>
<dbReference type="SMART" id="SM00922">
    <property type="entry name" value="MR_MLE"/>
    <property type="match status" value="1"/>
</dbReference>
<dbReference type="GO" id="GO:0009063">
    <property type="term" value="P:amino acid catabolic process"/>
    <property type="evidence" value="ECO:0007669"/>
    <property type="project" value="InterPro"/>
</dbReference>
<evidence type="ECO:0000313" key="9">
    <source>
        <dbReference type="EMBL" id="SDK34968.1"/>
    </source>
</evidence>
<dbReference type="FunFam" id="3.30.390.10:FF:000009">
    <property type="entry name" value="Hydrophobic dipeptide epimerase"/>
    <property type="match status" value="1"/>
</dbReference>
<dbReference type="SFLD" id="SFLDG00180">
    <property type="entry name" value="muconate_cycloisomerase"/>
    <property type="match status" value="1"/>
</dbReference>
<proteinExistence type="inferred from homology"/>
<dbReference type="SUPFAM" id="SSF54826">
    <property type="entry name" value="Enolase N-terminal domain-like"/>
    <property type="match status" value="1"/>
</dbReference>
<dbReference type="InterPro" id="IPR013341">
    <property type="entry name" value="Mandelate_racemase_N_dom"/>
</dbReference>
<keyword evidence="10" id="KW-1185">Reference proteome</keyword>
<dbReference type="EMBL" id="FNFK01000025">
    <property type="protein sequence ID" value="SDK34968.1"/>
    <property type="molecule type" value="Genomic_DNA"/>
</dbReference>
<feature type="active site" description="Proton acceptor; specific for (R)-substrate epimerization" evidence="5">
    <location>
        <position position="161"/>
    </location>
</feature>
<evidence type="ECO:0000313" key="10">
    <source>
        <dbReference type="Proteomes" id="UP000199433"/>
    </source>
</evidence>
<dbReference type="SUPFAM" id="SSF51604">
    <property type="entry name" value="Enolase C-terminal domain-like"/>
    <property type="match status" value="1"/>
</dbReference>
<evidence type="ECO:0000259" key="8">
    <source>
        <dbReference type="SMART" id="SM00922"/>
    </source>
</evidence>
<dbReference type="GO" id="GO:0006518">
    <property type="term" value="P:peptide metabolic process"/>
    <property type="evidence" value="ECO:0007669"/>
    <property type="project" value="UniProtKB-ARBA"/>
</dbReference>
<keyword evidence="4 7" id="KW-0413">Isomerase</keyword>
<dbReference type="InterPro" id="IPR018110">
    <property type="entry name" value="Mandel_Rmase/mucon_lact_enz_CS"/>
</dbReference>
<dbReference type="RefSeq" id="WP_091267069.1">
    <property type="nucleotide sequence ID" value="NZ_FNFK01000025.1"/>
</dbReference>
<dbReference type="OrthoDB" id="9775391at2"/>
<protein>
    <recommendedName>
        <fullName evidence="7">Dipeptide epimerase</fullName>
        <ecNumber evidence="7">5.1.1.-</ecNumber>
    </recommendedName>
</protein>
<dbReference type="InterPro" id="IPR036849">
    <property type="entry name" value="Enolase-like_C_sf"/>
</dbReference>
<comment type="similarity">
    <text evidence="1 7">Belongs to the mandelate racemase/muconate lactonizing enzyme family.</text>
</comment>
<dbReference type="InterPro" id="IPR029065">
    <property type="entry name" value="Enolase_C-like"/>
</dbReference>
<feature type="binding site" evidence="6">
    <location>
        <position position="215"/>
    </location>
    <ligand>
        <name>Mg(2+)</name>
        <dbReference type="ChEBI" id="CHEBI:18420"/>
    </ligand>
</feature>
<evidence type="ECO:0000256" key="7">
    <source>
        <dbReference type="RuleBase" id="RU366006"/>
    </source>
</evidence>
<feature type="domain" description="Mandelate racemase/muconate lactonizing enzyme C-terminal" evidence="8">
    <location>
        <begin position="140"/>
        <end position="236"/>
    </location>
</feature>
<dbReference type="Gene3D" id="3.20.20.120">
    <property type="entry name" value="Enolase-like C-terminal domain"/>
    <property type="match status" value="1"/>
</dbReference>
<dbReference type="PANTHER" id="PTHR48073">
    <property type="entry name" value="O-SUCCINYLBENZOATE SYNTHASE-RELATED"/>
    <property type="match status" value="1"/>
</dbReference>
<dbReference type="InterPro" id="IPR034603">
    <property type="entry name" value="Dipeptide_epimerase"/>
</dbReference>
<dbReference type="AlphaFoldDB" id="A0A1G9B649"/>
<dbReference type="SFLD" id="SFLDF00009">
    <property type="entry name" value="o-succinylbenzoate_synthase"/>
    <property type="match status" value="1"/>
</dbReference>
<dbReference type="Pfam" id="PF13378">
    <property type="entry name" value="MR_MLE_C"/>
    <property type="match status" value="1"/>
</dbReference>
<dbReference type="Proteomes" id="UP000199433">
    <property type="component" value="Unassembled WGS sequence"/>
</dbReference>
<dbReference type="CDD" id="cd03319">
    <property type="entry name" value="L-Ala-DL-Glu_epimerase"/>
    <property type="match status" value="1"/>
</dbReference>
<evidence type="ECO:0000256" key="6">
    <source>
        <dbReference type="PIRSR" id="PIRSR634603-3"/>
    </source>
</evidence>
<dbReference type="SFLD" id="SFLDS00001">
    <property type="entry name" value="Enolase"/>
    <property type="match status" value="1"/>
</dbReference>
<dbReference type="STRING" id="426701.SAMN04488098_10259"/>
<feature type="active site" description="Proton acceptor; specific for (S)-substrate epimerization" evidence="5">
    <location>
        <position position="264"/>
    </location>
</feature>
<reference evidence="10" key="1">
    <citation type="submission" date="2016-10" db="EMBL/GenBank/DDBJ databases">
        <authorList>
            <person name="Varghese N."/>
            <person name="Submissions S."/>
        </authorList>
    </citation>
    <scope>NUCLEOTIDE SEQUENCE [LARGE SCALE GENOMIC DNA]</scope>
    <source>
        <strain evidence="10">DSM 19181</strain>
    </source>
</reference>
<dbReference type="Pfam" id="PF02746">
    <property type="entry name" value="MR_MLE_N"/>
    <property type="match status" value="1"/>
</dbReference>
<keyword evidence="3 6" id="KW-0460">Magnesium</keyword>
<dbReference type="Gene3D" id="3.30.390.10">
    <property type="entry name" value="Enolase-like, N-terminal domain"/>
    <property type="match status" value="1"/>
</dbReference>
<evidence type="ECO:0000256" key="1">
    <source>
        <dbReference type="ARBA" id="ARBA00008031"/>
    </source>
</evidence>
<feature type="binding site" evidence="6">
    <location>
        <position position="240"/>
    </location>
    <ligand>
        <name>Mg(2+)</name>
        <dbReference type="ChEBI" id="CHEBI:18420"/>
    </ligand>
</feature>
<evidence type="ECO:0000256" key="4">
    <source>
        <dbReference type="ARBA" id="ARBA00023235"/>
    </source>
</evidence>
<dbReference type="PANTHER" id="PTHR48073:SF2">
    <property type="entry name" value="O-SUCCINYLBENZOATE SYNTHASE"/>
    <property type="match status" value="1"/>
</dbReference>
<accession>A0A1G9B649</accession>